<sequence length="476" mass="55983">MMYDALRYSSELHDYWNEKLKVIEDFSQYLKEKAELDKSYAKGLEKICKLPIFDRLKGPFLSKLSSVQASMIEISNCFSSHSEYVGNELLVNLKNMQVEFESAMKQVKKKIKKLSMEREKLNKKHQIAREKYMKTPKEKEGRLSSSFIKILSSETSFLDAYLISLNKLNNYNAVFKEEIIQPLCEFKEKIIENFKFLKVTMQRMLSSDASCIYSMKMHIDNLARSVNTISFESELESIEKLIFKGTDFTDEIFISRNGNIRKHESGLELESCIYDDDFRTLLNNCWNGAPLKQEDIQIFTKRITSLEGKKQFILLLNEKRKLGQFLIPDESFQDLGLLFRLVLDSVSIDKNFACVRQCIILSQTFYKKSKEYLQQEILQHPIWKKENYWEELVEESIKKEIEAQEEVIDEFEEKEEIENRVKSVAIATLASYIDIMVSFHKENSEIIKIAHKCREKFFITEEDFPLSYIMNITKGH</sequence>
<comment type="caution">
    <text evidence="4">The sequence shown here is derived from an EMBL/GenBank/DDBJ whole genome shotgun (WGS) entry which is preliminary data.</text>
</comment>
<reference evidence="4 5" key="1">
    <citation type="submission" date="2016-11" db="EMBL/GenBank/DDBJ databases">
        <title>The macronuclear genome of Stentor coeruleus: a giant cell with tiny introns.</title>
        <authorList>
            <person name="Slabodnick M."/>
            <person name="Ruby J.G."/>
            <person name="Reiff S.B."/>
            <person name="Swart E.C."/>
            <person name="Gosai S."/>
            <person name="Prabakaran S."/>
            <person name="Witkowska E."/>
            <person name="Larue G.E."/>
            <person name="Fisher S."/>
            <person name="Freeman R.M."/>
            <person name="Gunawardena J."/>
            <person name="Chu W."/>
            <person name="Stover N.A."/>
            <person name="Gregory B.D."/>
            <person name="Nowacki M."/>
            <person name="Derisi J."/>
            <person name="Roy S.W."/>
            <person name="Marshall W.F."/>
            <person name="Sood P."/>
        </authorList>
    </citation>
    <scope>NUCLEOTIDE SEQUENCE [LARGE SCALE GENOMIC DNA]</scope>
    <source>
        <strain evidence="4">WM001</strain>
    </source>
</reference>
<evidence type="ECO:0000259" key="3">
    <source>
        <dbReference type="Pfam" id="PF12335"/>
    </source>
</evidence>
<feature type="domain" description="SBF1/SBF2" evidence="3">
    <location>
        <begin position="307"/>
        <end position="419"/>
    </location>
</feature>
<dbReference type="InterPro" id="IPR027267">
    <property type="entry name" value="AH/BAR_dom_sf"/>
</dbReference>
<dbReference type="Gene3D" id="1.20.1270.60">
    <property type="entry name" value="Arfaptin homology (AH) domain/BAR domain"/>
    <property type="match status" value="1"/>
</dbReference>
<dbReference type="AlphaFoldDB" id="A0A1R2CJI3"/>
<keyword evidence="5" id="KW-1185">Reference proteome</keyword>
<evidence type="ECO:0000256" key="1">
    <source>
        <dbReference type="SAM" id="Coils"/>
    </source>
</evidence>
<feature type="coiled-coil region" evidence="1">
    <location>
        <begin position="93"/>
        <end position="131"/>
    </location>
</feature>
<dbReference type="Pfam" id="PF12335">
    <property type="entry name" value="SBF2"/>
    <property type="match status" value="1"/>
</dbReference>
<accession>A0A1R2CJI3</accession>
<evidence type="ECO:0000313" key="4">
    <source>
        <dbReference type="EMBL" id="OMJ89192.1"/>
    </source>
</evidence>
<evidence type="ECO:0008006" key="6">
    <source>
        <dbReference type="Google" id="ProtNLM"/>
    </source>
</evidence>
<name>A0A1R2CJI3_9CILI</name>
<protein>
    <recommendedName>
        <fullName evidence="6">F-BAR domain-containing protein</fullName>
    </recommendedName>
</protein>
<dbReference type="EMBL" id="MPUH01000131">
    <property type="protein sequence ID" value="OMJ89192.1"/>
    <property type="molecule type" value="Genomic_DNA"/>
</dbReference>
<dbReference type="InterPro" id="IPR001060">
    <property type="entry name" value="FCH_dom"/>
</dbReference>
<dbReference type="Pfam" id="PF00611">
    <property type="entry name" value="FCH"/>
    <property type="match status" value="1"/>
</dbReference>
<proteinExistence type="predicted"/>
<keyword evidence="1" id="KW-0175">Coiled coil</keyword>
<gene>
    <name evidence="4" type="ORF">SteCoe_8666</name>
</gene>
<evidence type="ECO:0000259" key="2">
    <source>
        <dbReference type="Pfam" id="PF00611"/>
    </source>
</evidence>
<dbReference type="Proteomes" id="UP000187209">
    <property type="component" value="Unassembled WGS sequence"/>
</dbReference>
<dbReference type="InterPro" id="IPR022096">
    <property type="entry name" value="SBF1/SBF2"/>
</dbReference>
<feature type="domain" description="FCH" evidence="2">
    <location>
        <begin position="12"/>
        <end position="53"/>
    </location>
</feature>
<organism evidence="4 5">
    <name type="scientific">Stentor coeruleus</name>
    <dbReference type="NCBI Taxonomy" id="5963"/>
    <lineage>
        <taxon>Eukaryota</taxon>
        <taxon>Sar</taxon>
        <taxon>Alveolata</taxon>
        <taxon>Ciliophora</taxon>
        <taxon>Postciliodesmatophora</taxon>
        <taxon>Heterotrichea</taxon>
        <taxon>Heterotrichida</taxon>
        <taxon>Stentoridae</taxon>
        <taxon>Stentor</taxon>
    </lineage>
</organism>
<dbReference type="SUPFAM" id="SSF103657">
    <property type="entry name" value="BAR/IMD domain-like"/>
    <property type="match status" value="1"/>
</dbReference>
<evidence type="ECO:0000313" key="5">
    <source>
        <dbReference type="Proteomes" id="UP000187209"/>
    </source>
</evidence>